<keyword evidence="3" id="KW-0489">Methyltransferase</keyword>
<protein>
    <recommendedName>
        <fullName evidence="2">site-specific DNA-methyltransferase (cytosine-N(4)-specific)</fullName>
        <ecNumber evidence="2">2.1.1.113</ecNumber>
    </recommendedName>
</protein>
<dbReference type="PROSITE" id="PS00093">
    <property type="entry name" value="N4_MTASE"/>
    <property type="match status" value="1"/>
</dbReference>
<dbReference type="InterPro" id="IPR029063">
    <property type="entry name" value="SAM-dependent_MTases_sf"/>
</dbReference>
<evidence type="ECO:0000313" key="8">
    <source>
        <dbReference type="EMBL" id="CUW36372.1"/>
    </source>
</evidence>
<evidence type="ECO:0000256" key="5">
    <source>
        <dbReference type="ARBA" id="ARBA00022691"/>
    </source>
</evidence>
<dbReference type="GO" id="GO:0015667">
    <property type="term" value="F:site-specific DNA-methyltransferase (cytosine-N4-specific) activity"/>
    <property type="evidence" value="ECO:0007669"/>
    <property type="project" value="UniProtKB-EC"/>
</dbReference>
<organism evidence="8 9">
    <name type="scientific">Acinetobacter baumannii</name>
    <dbReference type="NCBI Taxonomy" id="470"/>
    <lineage>
        <taxon>Bacteria</taxon>
        <taxon>Pseudomonadati</taxon>
        <taxon>Pseudomonadota</taxon>
        <taxon>Gammaproteobacteria</taxon>
        <taxon>Moraxellales</taxon>
        <taxon>Moraxellaceae</taxon>
        <taxon>Acinetobacter</taxon>
        <taxon>Acinetobacter calcoaceticus/baumannii complex</taxon>
    </lineage>
</organism>
<sequence>MNSDLQSLEILNPKLKTSKKGQQSDSALFSYYAGFSENFTINLLDQISPKDKNLTIFDPWNGSGTTTFSAYKLGHDAIGSDLNPVMLIVAKARLINNLDLGSLEAICQTIIHNSFSNKTRVYIENDPLNIWFTEKSTHLLRKIENAINKNFINFDHYSDLTKKSTINKLSTTGAFIYVILFKTVKTLLKSFIPSNPTWVKKPKSNEEKITVSKNEIVNTFFKVLHNTIKAHSFHQYSNPKEATINLKIDNSTSLLQDSSSVDIVLTSPPYCTRIDYAVATSIEIAIIRVSDIKQLRDNLIGTSTIKKEIIEPDILWGGNCNSFLTQVKNHPSVASSSYYYKNHLQYFNDLYKSIGHISRVLKNDGIFIPVVQNSFYKEIENNLAQTVIEMSQQHGLTLVRDTKFSAKINMSSINTKSNKYISQKDIFESVLFFKNSRKQ</sequence>
<dbReference type="REBASE" id="137783">
    <property type="entry name" value="M.AbaR2091ORF2984P"/>
</dbReference>
<dbReference type="SUPFAM" id="SSF53335">
    <property type="entry name" value="S-adenosyl-L-methionine-dependent methyltransferases"/>
    <property type="match status" value="1"/>
</dbReference>
<evidence type="ECO:0000256" key="1">
    <source>
        <dbReference type="ARBA" id="ARBA00010203"/>
    </source>
</evidence>
<dbReference type="EC" id="2.1.1.113" evidence="2"/>
<keyword evidence="5" id="KW-0949">S-adenosyl-L-methionine</keyword>
<gene>
    <name evidence="8" type="ORF">ABR2091_2984</name>
</gene>
<dbReference type="InterPro" id="IPR017985">
    <property type="entry name" value="MeTrfase_CN4_CS"/>
</dbReference>
<evidence type="ECO:0000256" key="3">
    <source>
        <dbReference type="ARBA" id="ARBA00022603"/>
    </source>
</evidence>
<comment type="similarity">
    <text evidence="1">Belongs to the N(4)/N(6)-methyltransferase family. N(4) subfamily.</text>
</comment>
<dbReference type="Gene3D" id="3.40.50.150">
    <property type="entry name" value="Vaccinia Virus protein VP39"/>
    <property type="match status" value="2"/>
</dbReference>
<keyword evidence="4" id="KW-0808">Transferase</keyword>
<dbReference type="Proteomes" id="UP000066661">
    <property type="component" value="Chromosome I"/>
</dbReference>
<evidence type="ECO:0000256" key="2">
    <source>
        <dbReference type="ARBA" id="ARBA00012185"/>
    </source>
</evidence>
<evidence type="ECO:0000256" key="7">
    <source>
        <dbReference type="ARBA" id="ARBA00049120"/>
    </source>
</evidence>
<accession>A0A7U7KGS4</accession>
<dbReference type="GO" id="GO:0009307">
    <property type="term" value="P:DNA restriction-modification system"/>
    <property type="evidence" value="ECO:0007669"/>
    <property type="project" value="UniProtKB-KW"/>
</dbReference>
<dbReference type="RefSeq" id="WP_032031421.1">
    <property type="nucleotide sequence ID" value="NZ_CAUYZO010000006.1"/>
</dbReference>
<evidence type="ECO:0000256" key="6">
    <source>
        <dbReference type="ARBA" id="ARBA00022747"/>
    </source>
</evidence>
<name>A0A7U7KGS4_ACIBA</name>
<comment type="catalytic activity">
    <reaction evidence="7">
        <text>a 2'-deoxycytidine in DNA + S-adenosyl-L-methionine = an N(4)-methyl-2'-deoxycytidine in DNA + S-adenosyl-L-homocysteine + H(+)</text>
        <dbReference type="Rhea" id="RHEA:16857"/>
        <dbReference type="Rhea" id="RHEA-COMP:11369"/>
        <dbReference type="Rhea" id="RHEA-COMP:13674"/>
        <dbReference type="ChEBI" id="CHEBI:15378"/>
        <dbReference type="ChEBI" id="CHEBI:57856"/>
        <dbReference type="ChEBI" id="CHEBI:59789"/>
        <dbReference type="ChEBI" id="CHEBI:85452"/>
        <dbReference type="ChEBI" id="CHEBI:137933"/>
        <dbReference type="EC" id="2.1.1.113"/>
    </reaction>
</comment>
<reference evidence="8 9" key="1">
    <citation type="submission" date="2015-12" db="EMBL/GenBank/DDBJ databases">
        <authorList>
            <person name="Wibberg D."/>
        </authorList>
    </citation>
    <scope>NUCLEOTIDE SEQUENCE [LARGE SCALE GENOMIC DNA]</scope>
    <source>
        <strain evidence="8">R2091</strain>
    </source>
</reference>
<dbReference type="GO" id="GO:0032259">
    <property type="term" value="P:methylation"/>
    <property type="evidence" value="ECO:0007669"/>
    <property type="project" value="UniProtKB-KW"/>
</dbReference>
<evidence type="ECO:0000256" key="4">
    <source>
        <dbReference type="ARBA" id="ARBA00022679"/>
    </source>
</evidence>
<evidence type="ECO:0000313" key="9">
    <source>
        <dbReference type="Proteomes" id="UP000066661"/>
    </source>
</evidence>
<dbReference type="AlphaFoldDB" id="A0A7U7KGS4"/>
<dbReference type="GO" id="GO:0003677">
    <property type="term" value="F:DNA binding"/>
    <property type="evidence" value="ECO:0007669"/>
    <property type="project" value="InterPro"/>
</dbReference>
<dbReference type="EMBL" id="LN997846">
    <property type="protein sequence ID" value="CUW36372.1"/>
    <property type="molecule type" value="Genomic_DNA"/>
</dbReference>
<keyword evidence="6" id="KW-0680">Restriction system</keyword>
<proteinExistence type="inferred from homology"/>